<reference evidence="1" key="2">
    <citation type="submission" date="2023-04" db="EMBL/GenBank/DDBJ databases">
        <authorList>
            <person name="Bu L."/>
            <person name="Lu L."/>
            <person name="Laidemitt M.R."/>
            <person name="Zhang S.M."/>
            <person name="Mutuku M."/>
            <person name="Mkoji G."/>
            <person name="Steinauer M."/>
            <person name="Loker E.S."/>
        </authorList>
    </citation>
    <scope>NUCLEOTIDE SEQUENCE</scope>
    <source>
        <strain evidence="1">KasaAsao</strain>
        <tissue evidence="1">Whole Snail</tissue>
    </source>
</reference>
<accession>A0AAD8ATN2</accession>
<comment type="caution">
    <text evidence="1">The sequence shown here is derived from an EMBL/GenBank/DDBJ whole genome shotgun (WGS) entry which is preliminary data.</text>
</comment>
<dbReference type="EMBL" id="JASAOG010000307">
    <property type="protein sequence ID" value="KAK0040755.1"/>
    <property type="molecule type" value="Genomic_DNA"/>
</dbReference>
<reference evidence="1" key="1">
    <citation type="journal article" date="2023" name="PLoS Negl. Trop. Dis.">
        <title>A genome sequence for Biomphalaria pfeifferi, the major vector snail for the human-infecting parasite Schistosoma mansoni.</title>
        <authorList>
            <person name="Bu L."/>
            <person name="Lu L."/>
            <person name="Laidemitt M.R."/>
            <person name="Zhang S.M."/>
            <person name="Mutuku M."/>
            <person name="Mkoji G."/>
            <person name="Steinauer M."/>
            <person name="Loker E.S."/>
        </authorList>
    </citation>
    <scope>NUCLEOTIDE SEQUENCE</scope>
    <source>
        <strain evidence="1">KasaAsao</strain>
    </source>
</reference>
<dbReference type="Proteomes" id="UP001233172">
    <property type="component" value="Unassembled WGS sequence"/>
</dbReference>
<organism evidence="1 2">
    <name type="scientific">Biomphalaria pfeifferi</name>
    <name type="common">Bloodfluke planorb</name>
    <name type="synonym">Freshwater snail</name>
    <dbReference type="NCBI Taxonomy" id="112525"/>
    <lineage>
        <taxon>Eukaryota</taxon>
        <taxon>Metazoa</taxon>
        <taxon>Spiralia</taxon>
        <taxon>Lophotrochozoa</taxon>
        <taxon>Mollusca</taxon>
        <taxon>Gastropoda</taxon>
        <taxon>Heterobranchia</taxon>
        <taxon>Euthyneura</taxon>
        <taxon>Panpulmonata</taxon>
        <taxon>Hygrophila</taxon>
        <taxon>Lymnaeoidea</taxon>
        <taxon>Planorbidae</taxon>
        <taxon>Biomphalaria</taxon>
    </lineage>
</organism>
<gene>
    <name evidence="1" type="ORF">Bpfe_029815</name>
</gene>
<proteinExistence type="predicted"/>
<evidence type="ECO:0000313" key="2">
    <source>
        <dbReference type="Proteomes" id="UP001233172"/>
    </source>
</evidence>
<sequence length="86" mass="9873">MLAQLNTPPETRVSDDSTHYHVTSLALKMTGCQVVRADLRITNYHSRQCYQRLEYISKVTMTILESTHHQIPRKGKSICSKGTIRK</sequence>
<keyword evidence="2" id="KW-1185">Reference proteome</keyword>
<protein>
    <submittedName>
        <fullName evidence="1">Uncharacterized protein</fullName>
    </submittedName>
</protein>
<evidence type="ECO:0000313" key="1">
    <source>
        <dbReference type="EMBL" id="KAK0040755.1"/>
    </source>
</evidence>
<name>A0AAD8ATN2_BIOPF</name>
<dbReference type="AlphaFoldDB" id="A0AAD8ATN2"/>